<dbReference type="OrthoDB" id="7658992at2"/>
<sequence length="135" mass="14811">MKHTLIAAIAASLVLVPGLATAKPSLRDVPEIEDPLFAVALAKEVADHCDSLSARFFKGLGELRRLRARANQLGYTDTEIRAYISSDAEKSRMRAKGERFLAQNGVSYEKTETFCTFGRAEIKKNSAIGVLLRAK</sequence>
<dbReference type="Proteomes" id="UP000043764">
    <property type="component" value="Unassembled WGS sequence"/>
</dbReference>
<keyword evidence="1" id="KW-0732">Signal</keyword>
<proteinExistence type="predicted"/>
<evidence type="ECO:0000313" key="3">
    <source>
        <dbReference type="Proteomes" id="UP000043764"/>
    </source>
</evidence>
<dbReference type="AlphaFoldDB" id="A0A0H5DJW6"/>
<dbReference type="GeneID" id="78396204"/>
<evidence type="ECO:0008006" key="4">
    <source>
        <dbReference type="Google" id="ProtNLM"/>
    </source>
</evidence>
<dbReference type="STRING" id="481446.NIT7645_00803"/>
<evidence type="ECO:0000313" key="2">
    <source>
        <dbReference type="EMBL" id="CRL11538.1"/>
    </source>
</evidence>
<organism evidence="2 3">
    <name type="scientific">Phaeobacter italicus</name>
    <dbReference type="NCBI Taxonomy" id="481446"/>
    <lineage>
        <taxon>Bacteria</taxon>
        <taxon>Pseudomonadati</taxon>
        <taxon>Pseudomonadota</taxon>
        <taxon>Alphaproteobacteria</taxon>
        <taxon>Rhodobacterales</taxon>
        <taxon>Roseobacteraceae</taxon>
        <taxon>Phaeobacter</taxon>
    </lineage>
</organism>
<accession>A0A0H5DJW6</accession>
<gene>
    <name evidence="2" type="ORF">NIT7321_02406</name>
</gene>
<dbReference type="Pfam" id="PF17267">
    <property type="entry name" value="DUF5333"/>
    <property type="match status" value="1"/>
</dbReference>
<protein>
    <recommendedName>
        <fullName evidence="4">NADH dehydrogenase subunit E</fullName>
    </recommendedName>
</protein>
<feature type="chain" id="PRO_5009773503" description="NADH dehydrogenase subunit E" evidence="1">
    <location>
        <begin position="23"/>
        <end position="135"/>
    </location>
</feature>
<name>A0A0H5DJW6_9RHOB</name>
<reference evidence="2 3" key="1">
    <citation type="submission" date="2015-05" db="EMBL/GenBank/DDBJ databases">
        <authorList>
            <person name="Rodrigo-Torres Lidia"/>
            <person name="Arahal R.David."/>
        </authorList>
    </citation>
    <scope>NUCLEOTIDE SEQUENCE [LARGE SCALE GENOMIC DNA]</scope>
    <source>
        <strain evidence="2 3">CECT 7321</strain>
    </source>
</reference>
<feature type="signal peptide" evidence="1">
    <location>
        <begin position="1"/>
        <end position="22"/>
    </location>
</feature>
<keyword evidence="3" id="KW-1185">Reference proteome</keyword>
<dbReference type="RefSeq" id="WP_008559744.1">
    <property type="nucleotide sequence ID" value="NZ_BSKQ01000001.1"/>
</dbReference>
<evidence type="ECO:0000256" key="1">
    <source>
        <dbReference type="SAM" id="SignalP"/>
    </source>
</evidence>
<dbReference type="InterPro" id="IPR020349">
    <property type="entry name" value="Uncharacterised_14.7kDa"/>
</dbReference>
<dbReference type="EMBL" id="CVRL01000033">
    <property type="protein sequence ID" value="CRL11538.1"/>
    <property type="molecule type" value="Genomic_DNA"/>
</dbReference>